<dbReference type="SUPFAM" id="SSF46955">
    <property type="entry name" value="Putative DNA-binding domain"/>
    <property type="match status" value="2"/>
</dbReference>
<dbReference type="Proteomes" id="UP000198661">
    <property type="component" value="Unassembled WGS sequence"/>
</dbReference>
<keyword evidence="2" id="KW-0805">Transcription regulation</keyword>
<evidence type="ECO:0000313" key="7">
    <source>
        <dbReference type="Proteomes" id="UP000198661"/>
    </source>
</evidence>
<dbReference type="PANTHER" id="PTHR30204:SF69">
    <property type="entry name" value="MERR-FAMILY TRANSCRIPTIONAL REGULATOR"/>
    <property type="match status" value="1"/>
</dbReference>
<feature type="domain" description="HTH merR-type" evidence="5">
    <location>
        <begin position="118"/>
        <end position="187"/>
    </location>
</feature>
<keyword evidence="4" id="KW-0804">Transcription</keyword>
<keyword evidence="3 6" id="KW-0238">DNA-binding</keyword>
<evidence type="ECO:0000259" key="5">
    <source>
        <dbReference type="PROSITE" id="PS50937"/>
    </source>
</evidence>
<dbReference type="GO" id="GO:0003677">
    <property type="term" value="F:DNA binding"/>
    <property type="evidence" value="ECO:0007669"/>
    <property type="project" value="UniProtKB-KW"/>
</dbReference>
<evidence type="ECO:0000313" key="6">
    <source>
        <dbReference type="EMBL" id="SFF66150.1"/>
    </source>
</evidence>
<evidence type="ECO:0000256" key="2">
    <source>
        <dbReference type="ARBA" id="ARBA00023015"/>
    </source>
</evidence>
<dbReference type="PROSITE" id="PS50937">
    <property type="entry name" value="HTH_MERR_2"/>
    <property type="match status" value="2"/>
</dbReference>
<dbReference type="PANTHER" id="PTHR30204">
    <property type="entry name" value="REDOX-CYCLING DRUG-SENSING TRANSCRIPTIONAL ACTIVATOR SOXR"/>
    <property type="match status" value="1"/>
</dbReference>
<keyword evidence="1" id="KW-0678">Repressor</keyword>
<dbReference type="InterPro" id="IPR047057">
    <property type="entry name" value="MerR_fam"/>
</dbReference>
<evidence type="ECO:0000256" key="4">
    <source>
        <dbReference type="ARBA" id="ARBA00023163"/>
    </source>
</evidence>
<dbReference type="Pfam" id="PF13411">
    <property type="entry name" value="MerR_1"/>
    <property type="match status" value="1"/>
</dbReference>
<name>A0A1I2KIV0_9BACL</name>
<gene>
    <name evidence="6" type="ORF">SAMN04488025_10220</name>
</gene>
<dbReference type="GO" id="GO:0003700">
    <property type="term" value="F:DNA-binding transcription factor activity"/>
    <property type="evidence" value="ECO:0007669"/>
    <property type="project" value="InterPro"/>
</dbReference>
<dbReference type="InterPro" id="IPR000551">
    <property type="entry name" value="MerR-type_HTH_dom"/>
</dbReference>
<sequence length="231" mass="27314">MRPIDIARRLNISTSTLRNYESLGLVPPVPRAANGYRVYTEEHVAYFECIRAMIPGFGIPITREVVRKLQKQEVDEALWLVNEQQALLHREKVLTEKTIRLLETDELDKLEWNRKRKWMTIGEASRETGVPSSSIRHWEREGLLSLPRDPENGYRRLYPSHIRQILMIRILRNADYPIHVIRQVMKELGHNHLENVRKVARDSLVRLNDINRCQMLGVHYLYRLCCLISNW</sequence>
<dbReference type="OrthoDB" id="122388at2"/>
<evidence type="ECO:0000256" key="3">
    <source>
        <dbReference type="ARBA" id="ARBA00023125"/>
    </source>
</evidence>
<dbReference type="Gene3D" id="1.10.1660.10">
    <property type="match status" value="2"/>
</dbReference>
<accession>A0A1I2KIV0</accession>
<protein>
    <submittedName>
        <fullName evidence="6">DNA-binding transcriptional regulator, MerR family</fullName>
    </submittedName>
</protein>
<dbReference type="InterPro" id="IPR009061">
    <property type="entry name" value="DNA-bd_dom_put_sf"/>
</dbReference>
<feature type="domain" description="HTH merR-type" evidence="5">
    <location>
        <begin position="1"/>
        <end position="54"/>
    </location>
</feature>
<dbReference type="EMBL" id="FOOK01000002">
    <property type="protein sequence ID" value="SFF66150.1"/>
    <property type="molecule type" value="Genomic_DNA"/>
</dbReference>
<keyword evidence="7" id="KW-1185">Reference proteome</keyword>
<dbReference type="Pfam" id="PF00376">
    <property type="entry name" value="MerR"/>
    <property type="match status" value="1"/>
</dbReference>
<dbReference type="STRING" id="201973.SAMN04488025_10220"/>
<dbReference type="SMART" id="SM00422">
    <property type="entry name" value="HTH_MERR"/>
    <property type="match status" value="2"/>
</dbReference>
<reference evidence="6 7" key="1">
    <citation type="submission" date="2016-10" db="EMBL/GenBank/DDBJ databases">
        <authorList>
            <person name="de Groot N.N."/>
        </authorList>
    </citation>
    <scope>NUCLEOTIDE SEQUENCE [LARGE SCALE GENOMIC DNA]</scope>
    <source>
        <strain evidence="6 7">DSM 44945</strain>
    </source>
</reference>
<organism evidence="6 7">
    <name type="scientific">Planifilum fulgidum</name>
    <dbReference type="NCBI Taxonomy" id="201973"/>
    <lineage>
        <taxon>Bacteria</taxon>
        <taxon>Bacillati</taxon>
        <taxon>Bacillota</taxon>
        <taxon>Bacilli</taxon>
        <taxon>Bacillales</taxon>
        <taxon>Thermoactinomycetaceae</taxon>
        <taxon>Planifilum</taxon>
    </lineage>
</organism>
<proteinExistence type="predicted"/>
<dbReference type="RefSeq" id="WP_092035475.1">
    <property type="nucleotide sequence ID" value="NZ_FOOK01000002.1"/>
</dbReference>
<dbReference type="AlphaFoldDB" id="A0A1I2KIV0"/>
<evidence type="ECO:0000256" key="1">
    <source>
        <dbReference type="ARBA" id="ARBA00022491"/>
    </source>
</evidence>